<dbReference type="Proteomes" id="UP000265520">
    <property type="component" value="Unassembled WGS sequence"/>
</dbReference>
<sequence>MMMKMNNACCISGNVSGKSVSRMNCPHRTCEFVGLCDGEILPVSNFAGFT</sequence>
<protein>
    <submittedName>
        <fullName evidence="1">Uncharacterized protein</fullName>
    </submittedName>
</protein>
<dbReference type="AlphaFoldDB" id="A0A392NLN9"/>
<evidence type="ECO:0000313" key="2">
    <source>
        <dbReference type="Proteomes" id="UP000265520"/>
    </source>
</evidence>
<evidence type="ECO:0000313" key="1">
    <source>
        <dbReference type="EMBL" id="MCI00016.1"/>
    </source>
</evidence>
<organism evidence="1 2">
    <name type="scientific">Trifolium medium</name>
    <dbReference type="NCBI Taxonomy" id="97028"/>
    <lineage>
        <taxon>Eukaryota</taxon>
        <taxon>Viridiplantae</taxon>
        <taxon>Streptophyta</taxon>
        <taxon>Embryophyta</taxon>
        <taxon>Tracheophyta</taxon>
        <taxon>Spermatophyta</taxon>
        <taxon>Magnoliopsida</taxon>
        <taxon>eudicotyledons</taxon>
        <taxon>Gunneridae</taxon>
        <taxon>Pentapetalae</taxon>
        <taxon>rosids</taxon>
        <taxon>fabids</taxon>
        <taxon>Fabales</taxon>
        <taxon>Fabaceae</taxon>
        <taxon>Papilionoideae</taxon>
        <taxon>50 kb inversion clade</taxon>
        <taxon>NPAAA clade</taxon>
        <taxon>Hologalegina</taxon>
        <taxon>IRL clade</taxon>
        <taxon>Trifolieae</taxon>
        <taxon>Trifolium</taxon>
    </lineage>
</organism>
<accession>A0A392NLN9</accession>
<name>A0A392NLN9_9FABA</name>
<keyword evidence="2" id="KW-1185">Reference proteome</keyword>
<comment type="caution">
    <text evidence="1">The sequence shown here is derived from an EMBL/GenBank/DDBJ whole genome shotgun (WGS) entry which is preliminary data.</text>
</comment>
<reference evidence="1 2" key="1">
    <citation type="journal article" date="2018" name="Front. Plant Sci.">
        <title>Red Clover (Trifolium pratense) and Zigzag Clover (T. medium) - A Picture of Genomic Similarities and Differences.</title>
        <authorList>
            <person name="Dluhosova J."/>
            <person name="Istvanek J."/>
            <person name="Nedelnik J."/>
            <person name="Repkova J."/>
        </authorList>
    </citation>
    <scope>NUCLEOTIDE SEQUENCE [LARGE SCALE GENOMIC DNA]</scope>
    <source>
        <strain evidence="2">cv. 10/8</strain>
        <tissue evidence="1">Leaf</tissue>
    </source>
</reference>
<dbReference type="EMBL" id="LXQA010041984">
    <property type="protein sequence ID" value="MCI00016.1"/>
    <property type="molecule type" value="Genomic_DNA"/>
</dbReference>
<proteinExistence type="predicted"/>